<evidence type="ECO:0000256" key="2">
    <source>
        <dbReference type="ARBA" id="ARBA00022737"/>
    </source>
</evidence>
<evidence type="ECO:0000313" key="6">
    <source>
        <dbReference type="Proteomes" id="UP001642409"/>
    </source>
</evidence>
<feature type="compositionally biased region" description="Basic and acidic residues" evidence="3">
    <location>
        <begin position="153"/>
        <end position="169"/>
    </location>
</feature>
<comment type="caution">
    <text evidence="4">The sequence shown here is derived from an EMBL/GenBank/DDBJ whole genome shotgun (WGS) entry which is preliminary data.</text>
</comment>
<dbReference type="PROSITE" id="PS51450">
    <property type="entry name" value="LRR"/>
    <property type="match status" value="2"/>
</dbReference>
<evidence type="ECO:0000313" key="5">
    <source>
        <dbReference type="EMBL" id="CAL6011197.1"/>
    </source>
</evidence>
<proteinExistence type="predicted"/>
<organism evidence="4">
    <name type="scientific">Hexamita inflata</name>
    <dbReference type="NCBI Taxonomy" id="28002"/>
    <lineage>
        <taxon>Eukaryota</taxon>
        <taxon>Metamonada</taxon>
        <taxon>Diplomonadida</taxon>
        <taxon>Hexamitidae</taxon>
        <taxon>Hexamitinae</taxon>
        <taxon>Hexamita</taxon>
    </lineage>
</organism>
<dbReference type="InterPro" id="IPR032675">
    <property type="entry name" value="LRR_dom_sf"/>
</dbReference>
<evidence type="ECO:0000256" key="1">
    <source>
        <dbReference type="ARBA" id="ARBA00022614"/>
    </source>
</evidence>
<keyword evidence="2" id="KW-0677">Repeat</keyword>
<name>A0AA86U2B4_9EUKA</name>
<dbReference type="PANTHER" id="PTHR46652">
    <property type="entry name" value="LEUCINE-RICH REPEAT AND IQ DOMAIN-CONTAINING PROTEIN 1-RELATED"/>
    <property type="match status" value="1"/>
</dbReference>
<dbReference type="Proteomes" id="UP001642409">
    <property type="component" value="Unassembled WGS sequence"/>
</dbReference>
<feature type="region of interest" description="Disordered" evidence="3">
    <location>
        <begin position="123"/>
        <end position="170"/>
    </location>
</feature>
<dbReference type="InterPro" id="IPR050836">
    <property type="entry name" value="SDS22/Internalin_LRR"/>
</dbReference>
<dbReference type="EMBL" id="CAXDID020000063">
    <property type="protein sequence ID" value="CAL6011197.1"/>
    <property type="molecule type" value="Genomic_DNA"/>
</dbReference>
<reference evidence="5 6" key="2">
    <citation type="submission" date="2024-07" db="EMBL/GenBank/DDBJ databases">
        <authorList>
            <person name="Akdeniz Z."/>
        </authorList>
    </citation>
    <scope>NUCLEOTIDE SEQUENCE [LARGE SCALE GENOMIC DNA]</scope>
</reference>
<sequence length="215" mass="24642">MSRCGLKNIEQIASLVNLKELDLSQNMFIQDIAPLYKLNGLTKLQIRQCKLNDIDQISLLVNLEELDLSENLSIDISPLCKLKNLTKLSMNNCYLKNIDQIVQLTNIEVLNIRTIFSQQIQKNRKPEPLTQRNPKPTQITQNGVQQLQTRNKRGVEQRASKSDPVHSERGSSLPAVESIWARMMSGNYFVVNNLTYTFTVVNNSCKQHNQILKYN</sequence>
<reference evidence="4" key="1">
    <citation type="submission" date="2023-06" db="EMBL/GenBank/DDBJ databases">
        <authorList>
            <person name="Kurt Z."/>
        </authorList>
    </citation>
    <scope>NUCLEOTIDE SEQUENCE</scope>
</reference>
<evidence type="ECO:0000313" key="4">
    <source>
        <dbReference type="EMBL" id="CAI9939385.1"/>
    </source>
</evidence>
<dbReference type="EMBL" id="CATOUU010000664">
    <property type="protein sequence ID" value="CAI9939385.1"/>
    <property type="molecule type" value="Genomic_DNA"/>
</dbReference>
<evidence type="ECO:0000256" key="3">
    <source>
        <dbReference type="SAM" id="MobiDB-lite"/>
    </source>
</evidence>
<dbReference type="AlphaFoldDB" id="A0AA86U2B4"/>
<dbReference type="Gene3D" id="3.80.10.10">
    <property type="entry name" value="Ribonuclease Inhibitor"/>
    <property type="match status" value="1"/>
</dbReference>
<dbReference type="InterPro" id="IPR001611">
    <property type="entry name" value="Leu-rich_rpt"/>
</dbReference>
<protein>
    <submittedName>
        <fullName evidence="4">Uncharacterized protein</fullName>
    </submittedName>
</protein>
<accession>A0AA86U2B4</accession>
<keyword evidence="6" id="KW-1185">Reference proteome</keyword>
<gene>
    <name evidence="5" type="ORF">HINF_LOCUS22575</name>
    <name evidence="4" type="ORF">HINF_LOCUS27030</name>
</gene>
<keyword evidence="1" id="KW-0433">Leucine-rich repeat</keyword>
<dbReference type="SUPFAM" id="SSF52058">
    <property type="entry name" value="L domain-like"/>
    <property type="match status" value="1"/>
</dbReference>
<dbReference type="PANTHER" id="PTHR46652:SF3">
    <property type="entry name" value="LEUCINE-RICH REPEAT-CONTAINING PROTEIN 9"/>
    <property type="match status" value="1"/>
</dbReference>
<feature type="compositionally biased region" description="Polar residues" evidence="3">
    <location>
        <begin position="130"/>
        <end position="149"/>
    </location>
</feature>